<organism evidence="1 2">
    <name type="scientific">Turnera subulata</name>
    <dbReference type="NCBI Taxonomy" id="218843"/>
    <lineage>
        <taxon>Eukaryota</taxon>
        <taxon>Viridiplantae</taxon>
        <taxon>Streptophyta</taxon>
        <taxon>Embryophyta</taxon>
        <taxon>Tracheophyta</taxon>
        <taxon>Spermatophyta</taxon>
        <taxon>Magnoliopsida</taxon>
        <taxon>eudicotyledons</taxon>
        <taxon>Gunneridae</taxon>
        <taxon>Pentapetalae</taxon>
        <taxon>rosids</taxon>
        <taxon>fabids</taxon>
        <taxon>Malpighiales</taxon>
        <taxon>Passifloraceae</taxon>
        <taxon>Turnera</taxon>
    </lineage>
</organism>
<name>A0A9Q0GJW1_9ROSI</name>
<dbReference type="Gene3D" id="3.80.10.10">
    <property type="entry name" value="Ribonuclease Inhibitor"/>
    <property type="match status" value="1"/>
</dbReference>
<sequence>MVSDIALLEVNASAETEKLEELLSLEHLDEIAIHLTSSTAVQKLLGSPELLEKITELVLTDRSTHFASAASPISEFPTATMRRVEKLDFWNCPSLRKVELGASLHLLHVRIWKCDINDVTCLKFAPLLQTLAIFECPELGMILSNDDVGSSEDVFGTDIFPFLVNLFLTDLPKMIRICSGVAKFHSLKKLHVDNCSDLRWLPFDANSAQNLEEIIGEKSWWNNLQWASEACHCFFLQKYDSNPRGRTYYLKMELRRVMEKLMVIGVTEIIFEECCSSVNFPLCAAKINILL</sequence>
<evidence type="ECO:0000313" key="1">
    <source>
        <dbReference type="EMBL" id="KAJ4851659.1"/>
    </source>
</evidence>
<dbReference type="Proteomes" id="UP001141552">
    <property type="component" value="Unassembled WGS sequence"/>
</dbReference>
<keyword evidence="2" id="KW-1185">Reference proteome</keyword>
<gene>
    <name evidence="1" type="ORF">Tsubulata_014483</name>
</gene>
<dbReference type="InterPro" id="IPR032675">
    <property type="entry name" value="LRR_dom_sf"/>
</dbReference>
<proteinExistence type="predicted"/>
<dbReference type="SUPFAM" id="SSF52058">
    <property type="entry name" value="L domain-like"/>
    <property type="match status" value="1"/>
</dbReference>
<dbReference type="EMBL" id="JAKUCV010000001">
    <property type="protein sequence ID" value="KAJ4851659.1"/>
    <property type="molecule type" value="Genomic_DNA"/>
</dbReference>
<reference evidence="1" key="2">
    <citation type="journal article" date="2023" name="Plants (Basel)">
        <title>Annotation of the Turnera subulata (Passifloraceae) Draft Genome Reveals the S-Locus Evolved after the Divergence of Turneroideae from Passifloroideae in a Stepwise Manner.</title>
        <authorList>
            <person name="Henning P.M."/>
            <person name="Roalson E.H."/>
            <person name="Mir W."/>
            <person name="McCubbin A.G."/>
            <person name="Shore J.S."/>
        </authorList>
    </citation>
    <scope>NUCLEOTIDE SEQUENCE</scope>
    <source>
        <strain evidence="1">F60SS</strain>
    </source>
</reference>
<evidence type="ECO:0000313" key="2">
    <source>
        <dbReference type="Proteomes" id="UP001141552"/>
    </source>
</evidence>
<protein>
    <submittedName>
        <fullName evidence="1">Uncharacterized protein</fullName>
    </submittedName>
</protein>
<dbReference type="AlphaFoldDB" id="A0A9Q0GJW1"/>
<reference evidence="1" key="1">
    <citation type="submission" date="2022-02" db="EMBL/GenBank/DDBJ databases">
        <authorList>
            <person name="Henning P.M."/>
            <person name="McCubbin A.G."/>
            <person name="Shore J.S."/>
        </authorList>
    </citation>
    <scope>NUCLEOTIDE SEQUENCE</scope>
    <source>
        <strain evidence="1">F60SS</strain>
        <tissue evidence="1">Leaves</tissue>
    </source>
</reference>
<accession>A0A9Q0GJW1</accession>
<comment type="caution">
    <text evidence="1">The sequence shown here is derived from an EMBL/GenBank/DDBJ whole genome shotgun (WGS) entry which is preliminary data.</text>
</comment>
<dbReference type="OrthoDB" id="664960at2759"/>